<reference evidence="1 2" key="1">
    <citation type="journal article" date="2012" name="J. Bacteriol.">
        <title>Draft Genome Sequences for Two Metal-Reducing Pelosinus fermentans Strains Isolated from a Cr(VI)-Contaminated Site and for Type Strain R7.</title>
        <authorList>
            <person name="Brown S.D."/>
            <person name="Podar M."/>
            <person name="Klingeman D.M."/>
            <person name="Johnson C.M."/>
            <person name="Yang Z.K."/>
            <person name="Utturkar S.M."/>
            <person name="Land M.L."/>
            <person name="Mosher J.J."/>
            <person name="Hurt R.A.Jr."/>
            <person name="Phelps T.J."/>
            <person name="Palumbo A.V."/>
            <person name="Arkin A.P."/>
            <person name="Hazen T.C."/>
            <person name="Elias D.A."/>
        </authorList>
    </citation>
    <scope>NUCLEOTIDE SEQUENCE [LARGE SCALE GENOMIC DNA]</scope>
    <source>
        <strain evidence="1 2">B4</strain>
    </source>
</reference>
<feature type="non-terminal residue" evidence="1">
    <location>
        <position position="141"/>
    </location>
</feature>
<accession>I9AT17</accession>
<dbReference type="Gene3D" id="3.30.2090.10">
    <property type="entry name" value="Multidrug efflux transporter AcrB TolC docking domain, DN and DC subdomains"/>
    <property type="match status" value="1"/>
</dbReference>
<evidence type="ECO:0000313" key="2">
    <source>
        <dbReference type="Proteomes" id="UP000004324"/>
    </source>
</evidence>
<dbReference type="AlphaFoldDB" id="I9AT17"/>
<dbReference type="Gene3D" id="3.30.70.1430">
    <property type="entry name" value="Multidrug efflux transporter AcrB pore domain"/>
    <property type="match status" value="1"/>
</dbReference>
<dbReference type="Proteomes" id="UP000004324">
    <property type="component" value="Unassembled WGS sequence"/>
</dbReference>
<dbReference type="EMBL" id="AKVJ01000072">
    <property type="protein sequence ID" value="EIW16102.1"/>
    <property type="molecule type" value="Genomic_DNA"/>
</dbReference>
<dbReference type="GO" id="GO:0005886">
    <property type="term" value="C:plasma membrane"/>
    <property type="evidence" value="ECO:0007669"/>
    <property type="project" value="TreeGrafter"/>
</dbReference>
<proteinExistence type="predicted"/>
<dbReference type="Gene3D" id="3.30.70.1320">
    <property type="entry name" value="Multidrug efflux transporter AcrB pore domain like"/>
    <property type="match status" value="1"/>
</dbReference>
<dbReference type="SUPFAM" id="SSF82693">
    <property type="entry name" value="Multidrug efflux transporter AcrB pore domain, PN1, PN2, PC1 and PC2 subdomains"/>
    <property type="match status" value="2"/>
</dbReference>
<name>I9AT17_9FIRM</name>
<dbReference type="GO" id="GO:0042910">
    <property type="term" value="F:xenobiotic transmembrane transporter activity"/>
    <property type="evidence" value="ECO:0007669"/>
    <property type="project" value="TreeGrafter"/>
</dbReference>
<dbReference type="PANTHER" id="PTHR32063">
    <property type="match status" value="1"/>
</dbReference>
<protein>
    <submittedName>
        <fullName evidence="1">Acriflavin resistance protein</fullName>
    </submittedName>
</protein>
<comment type="caution">
    <text evidence="1">The sequence shown here is derived from an EMBL/GenBank/DDBJ whole genome shotgun (WGS) entry which is preliminary data.</text>
</comment>
<organism evidence="1 2">
    <name type="scientific">Pelosinus fermentans B4</name>
    <dbReference type="NCBI Taxonomy" id="1149862"/>
    <lineage>
        <taxon>Bacteria</taxon>
        <taxon>Bacillati</taxon>
        <taxon>Bacillota</taxon>
        <taxon>Negativicutes</taxon>
        <taxon>Selenomonadales</taxon>
        <taxon>Sporomusaceae</taxon>
        <taxon>Pelosinus</taxon>
    </lineage>
</organism>
<evidence type="ECO:0000313" key="1">
    <source>
        <dbReference type="EMBL" id="EIW16102.1"/>
    </source>
</evidence>
<keyword evidence="2" id="KW-1185">Reference proteome</keyword>
<dbReference type="InterPro" id="IPR027463">
    <property type="entry name" value="AcrB_DN_DC_subdom"/>
</dbReference>
<dbReference type="InterPro" id="IPR001036">
    <property type="entry name" value="Acrflvin-R"/>
</dbReference>
<dbReference type="Pfam" id="PF00873">
    <property type="entry name" value="ACR_tran"/>
    <property type="match status" value="1"/>
</dbReference>
<gene>
    <name evidence="1" type="ORF">FB4_4696</name>
</gene>
<dbReference type="PANTHER" id="PTHR32063:SF19">
    <property type="entry name" value="CATION EFFLUX SYSTEM PROTEIN CUSA"/>
    <property type="match status" value="1"/>
</dbReference>
<sequence length="141" mass="15556">MGRGPQEIQDQVTYPLETALRGLPKVKEVRSASSFGMSLITVIFEDGVEPYFARQVVNEKVQQAIPQLPRGVQPALGPVSTPMGQVFMYTIESDRHNLADLRTVEDFTIKQQLSAVPGVAEVASIGGYVMQYQINLDPHLL</sequence>